<evidence type="ECO:0000256" key="7">
    <source>
        <dbReference type="ARBA" id="ARBA00022777"/>
    </source>
</evidence>
<evidence type="ECO:0000256" key="9">
    <source>
        <dbReference type="ARBA" id="ARBA00023136"/>
    </source>
</evidence>
<dbReference type="SMART" id="SM00387">
    <property type="entry name" value="HATPase_c"/>
    <property type="match status" value="1"/>
</dbReference>
<evidence type="ECO:0000256" key="1">
    <source>
        <dbReference type="ARBA" id="ARBA00000085"/>
    </source>
</evidence>
<dbReference type="Gene3D" id="3.30.565.10">
    <property type="entry name" value="Histidine kinase-like ATPase, C-terminal domain"/>
    <property type="match status" value="1"/>
</dbReference>
<proteinExistence type="predicted"/>
<dbReference type="PANTHER" id="PTHR45436">
    <property type="entry name" value="SENSOR HISTIDINE KINASE YKOH"/>
    <property type="match status" value="1"/>
</dbReference>
<evidence type="ECO:0000313" key="12">
    <source>
        <dbReference type="EMBL" id="CRY94527.1"/>
    </source>
</evidence>
<dbReference type="PANTHER" id="PTHR45436:SF5">
    <property type="entry name" value="SENSOR HISTIDINE KINASE TRCS"/>
    <property type="match status" value="1"/>
</dbReference>
<dbReference type="EMBL" id="LN852944">
    <property type="protein sequence ID" value="CRY94527.1"/>
    <property type="molecule type" value="Genomic_DNA"/>
</dbReference>
<dbReference type="InterPro" id="IPR004358">
    <property type="entry name" value="Sig_transdc_His_kin-like_C"/>
</dbReference>
<dbReference type="InterPro" id="IPR036890">
    <property type="entry name" value="HATPase_C_sf"/>
</dbReference>
<comment type="subcellular location">
    <subcellularLocation>
        <location evidence="2">Membrane</location>
    </subcellularLocation>
</comment>
<evidence type="ECO:0000256" key="10">
    <source>
        <dbReference type="SAM" id="Phobius"/>
    </source>
</evidence>
<keyword evidence="7" id="KW-0418">Kinase</keyword>
<protein>
    <recommendedName>
        <fullName evidence="3">histidine kinase</fullName>
        <ecNumber evidence="3">2.7.13.3</ecNumber>
    </recommendedName>
</protein>
<dbReference type="InterPro" id="IPR036097">
    <property type="entry name" value="HisK_dim/P_sf"/>
</dbReference>
<keyword evidence="5" id="KW-0808">Transferase</keyword>
<dbReference type="Gene3D" id="1.10.287.130">
    <property type="match status" value="1"/>
</dbReference>
<sequence length="414" mass="44803">MIRKLRIKFICASMVSLALVLAVILGGINLAGYRRAVEEADEILDLLAQGEGRFPPELREGRPPQRRDLSPELPFEARFFSVFLGQEGGSPQVDTGRIAAVDRSQAVTYAEEALDRGRERGFLGSYRYLTVRTAAGTRVIFLDCGRSLGAVGNTLAASAGVSLAGLGAVLVLLALLSGRIVKPLAENEEKQRRFITDAGHEIKTPLTIIGADADLLELELGESEWLTDIRRQTQRLSALTRDLICLARMDEERPRGQPLPFCLSDVVEETAQSFQAPARSGGGAVETRLQPLLTCTGDEEAIRRLVGILLDNGVKYAPAGARVSVELRREGRWLRLTVTNPTLRPMAPEEVERMFDRFYRGDQSRGAGGYGLGLAIARSIVDAHRGRIRAAAAPAGTLSVTVLLPAGPGAKGEI</sequence>
<reference evidence="12" key="1">
    <citation type="submission" date="2015-06" db="EMBL/GenBank/DDBJ databases">
        <authorList>
            <person name="Joergensen T."/>
        </authorList>
    </citation>
    <scope>NUCLEOTIDE SEQUENCE</scope>
    <source>
        <strain evidence="12">RGRH0272</strain>
    </source>
</reference>
<dbReference type="GO" id="GO:0005886">
    <property type="term" value="C:plasma membrane"/>
    <property type="evidence" value="ECO:0007669"/>
    <property type="project" value="TreeGrafter"/>
</dbReference>
<evidence type="ECO:0000256" key="6">
    <source>
        <dbReference type="ARBA" id="ARBA00022692"/>
    </source>
</evidence>
<dbReference type="CDD" id="cd00082">
    <property type="entry name" value="HisKA"/>
    <property type="match status" value="1"/>
</dbReference>
<feature type="domain" description="Histidine kinase" evidence="11">
    <location>
        <begin position="197"/>
        <end position="408"/>
    </location>
</feature>
<evidence type="ECO:0000256" key="8">
    <source>
        <dbReference type="ARBA" id="ARBA00022989"/>
    </source>
</evidence>
<dbReference type="InterPro" id="IPR003594">
    <property type="entry name" value="HATPase_dom"/>
</dbReference>
<dbReference type="InterPro" id="IPR003661">
    <property type="entry name" value="HisK_dim/P_dom"/>
</dbReference>
<comment type="catalytic activity">
    <reaction evidence="1">
        <text>ATP + protein L-histidine = ADP + protein N-phospho-L-histidine.</text>
        <dbReference type="EC" id="2.7.13.3"/>
    </reaction>
</comment>
<dbReference type="CDD" id="cd00075">
    <property type="entry name" value="HATPase"/>
    <property type="match status" value="1"/>
</dbReference>
<dbReference type="EC" id="2.7.13.3" evidence="3"/>
<dbReference type="GO" id="GO:0000155">
    <property type="term" value="F:phosphorelay sensor kinase activity"/>
    <property type="evidence" value="ECO:0007669"/>
    <property type="project" value="InterPro"/>
</dbReference>
<dbReference type="SUPFAM" id="SSF55874">
    <property type="entry name" value="ATPase domain of HSP90 chaperone/DNA topoisomerase II/histidine kinase"/>
    <property type="match status" value="1"/>
</dbReference>
<evidence type="ECO:0000259" key="11">
    <source>
        <dbReference type="PROSITE" id="PS50109"/>
    </source>
</evidence>
<evidence type="ECO:0000256" key="3">
    <source>
        <dbReference type="ARBA" id="ARBA00012438"/>
    </source>
</evidence>
<dbReference type="SMART" id="SM00388">
    <property type="entry name" value="HisKA"/>
    <property type="match status" value="1"/>
</dbReference>
<dbReference type="PRINTS" id="PR00344">
    <property type="entry name" value="BCTRLSENSOR"/>
</dbReference>
<name>A0A0H5QEL0_9ZZZZ</name>
<dbReference type="AlphaFoldDB" id="A0A0H5QEL0"/>
<dbReference type="PROSITE" id="PS50109">
    <property type="entry name" value="HIS_KIN"/>
    <property type="match status" value="1"/>
</dbReference>
<dbReference type="Pfam" id="PF02518">
    <property type="entry name" value="HATPase_c"/>
    <property type="match status" value="1"/>
</dbReference>
<dbReference type="InterPro" id="IPR050428">
    <property type="entry name" value="TCS_sensor_his_kinase"/>
</dbReference>
<keyword evidence="8 10" id="KW-1133">Transmembrane helix</keyword>
<keyword evidence="6 10" id="KW-0812">Transmembrane</keyword>
<evidence type="ECO:0000256" key="4">
    <source>
        <dbReference type="ARBA" id="ARBA00022553"/>
    </source>
</evidence>
<evidence type="ECO:0000256" key="2">
    <source>
        <dbReference type="ARBA" id="ARBA00004370"/>
    </source>
</evidence>
<evidence type="ECO:0000256" key="5">
    <source>
        <dbReference type="ARBA" id="ARBA00022679"/>
    </source>
</evidence>
<dbReference type="SUPFAM" id="SSF47384">
    <property type="entry name" value="Homodimeric domain of signal transducing histidine kinase"/>
    <property type="match status" value="1"/>
</dbReference>
<feature type="transmembrane region" description="Helical" evidence="10">
    <location>
        <begin position="7"/>
        <end position="28"/>
    </location>
</feature>
<reference evidence="12" key="2">
    <citation type="submission" date="2015-07" db="EMBL/GenBank/DDBJ databases">
        <title>Plasmids, circular viruses and viroids from rat gut.</title>
        <authorList>
            <person name="Jorgensen T.J."/>
            <person name="Hansen M.A."/>
            <person name="Xu Z."/>
            <person name="Tabak M.A."/>
            <person name="Sorensen S.J."/>
            <person name="Hansen L.H."/>
        </authorList>
    </citation>
    <scope>NUCLEOTIDE SEQUENCE</scope>
    <source>
        <strain evidence="12">RGRH0272</strain>
    </source>
</reference>
<keyword evidence="9 10" id="KW-0472">Membrane</keyword>
<organism evidence="12">
    <name type="scientific">uncultured prokaryote</name>
    <dbReference type="NCBI Taxonomy" id="198431"/>
    <lineage>
        <taxon>unclassified sequences</taxon>
        <taxon>environmental samples</taxon>
    </lineage>
</organism>
<dbReference type="InterPro" id="IPR005467">
    <property type="entry name" value="His_kinase_dom"/>
</dbReference>
<accession>A0A0H5QEL0</accession>
<dbReference type="Pfam" id="PF00512">
    <property type="entry name" value="HisKA"/>
    <property type="match status" value="1"/>
</dbReference>
<keyword evidence="4" id="KW-0597">Phosphoprotein</keyword>